<dbReference type="Pfam" id="PF01494">
    <property type="entry name" value="FAD_binding_3"/>
    <property type="match status" value="1"/>
</dbReference>
<dbReference type="RefSeq" id="WP_408153958.1">
    <property type="nucleotide sequence ID" value="NZ_JAQQCL010000012.1"/>
</dbReference>
<dbReference type="SUPFAM" id="SSF51905">
    <property type="entry name" value="FAD/NAD(P)-binding domain"/>
    <property type="match status" value="1"/>
</dbReference>
<keyword evidence="3" id="KW-0274">FAD</keyword>
<comment type="cofactor">
    <cofactor evidence="1">
        <name>FAD</name>
        <dbReference type="ChEBI" id="CHEBI:57692"/>
    </cofactor>
</comment>
<keyword evidence="6" id="KW-1185">Reference proteome</keyword>
<comment type="caution">
    <text evidence="5">The sequence shown here is derived from an EMBL/GenBank/DDBJ whole genome shotgun (WGS) entry which is preliminary data.</text>
</comment>
<dbReference type="InterPro" id="IPR050641">
    <property type="entry name" value="RIFMO-like"/>
</dbReference>
<evidence type="ECO:0000256" key="3">
    <source>
        <dbReference type="ARBA" id="ARBA00022827"/>
    </source>
</evidence>
<dbReference type="PANTHER" id="PTHR43004:SF19">
    <property type="entry name" value="BINDING MONOOXYGENASE, PUTATIVE (JCVI)-RELATED"/>
    <property type="match status" value="1"/>
</dbReference>
<protein>
    <submittedName>
        <fullName evidence="5">FAD-dependent monooxygenase</fullName>
    </submittedName>
</protein>
<evidence type="ECO:0000313" key="6">
    <source>
        <dbReference type="Proteomes" id="UP001629392"/>
    </source>
</evidence>
<dbReference type="GO" id="GO:0004497">
    <property type="term" value="F:monooxygenase activity"/>
    <property type="evidence" value="ECO:0007669"/>
    <property type="project" value="UniProtKB-KW"/>
</dbReference>
<dbReference type="PANTHER" id="PTHR43004">
    <property type="entry name" value="TRK SYSTEM POTASSIUM UPTAKE PROTEIN"/>
    <property type="match status" value="1"/>
</dbReference>
<dbReference type="Gene3D" id="3.50.50.60">
    <property type="entry name" value="FAD/NAD(P)-binding domain"/>
    <property type="match status" value="1"/>
</dbReference>
<keyword evidence="5" id="KW-0560">Oxidoreductase</keyword>
<evidence type="ECO:0000256" key="1">
    <source>
        <dbReference type="ARBA" id="ARBA00001974"/>
    </source>
</evidence>
<dbReference type="PRINTS" id="PR00420">
    <property type="entry name" value="RNGMNOXGNASE"/>
</dbReference>
<dbReference type="InterPro" id="IPR036188">
    <property type="entry name" value="FAD/NAD-bd_sf"/>
</dbReference>
<keyword evidence="2" id="KW-0285">Flavoprotein</keyword>
<gene>
    <name evidence="5" type="ORF">PQQ73_17485</name>
</gene>
<evidence type="ECO:0000256" key="2">
    <source>
        <dbReference type="ARBA" id="ARBA00022630"/>
    </source>
</evidence>
<proteinExistence type="predicted"/>
<name>A0ABW9EGH4_9BURK</name>
<evidence type="ECO:0000313" key="5">
    <source>
        <dbReference type="EMBL" id="MFM0718125.1"/>
    </source>
</evidence>
<reference evidence="5 6" key="1">
    <citation type="journal article" date="2024" name="Chem. Sci.">
        <title>Discovery of megapolipeptins by genome mining of a Burkholderiales bacteria collection.</title>
        <authorList>
            <person name="Paulo B.S."/>
            <person name="Recchia M.J.J."/>
            <person name="Lee S."/>
            <person name="Fergusson C.H."/>
            <person name="Romanowski S.B."/>
            <person name="Hernandez A."/>
            <person name="Krull N."/>
            <person name="Liu D.Y."/>
            <person name="Cavanagh H."/>
            <person name="Bos A."/>
            <person name="Gray C.A."/>
            <person name="Murphy B.T."/>
            <person name="Linington R.G."/>
            <person name="Eustaquio A.S."/>
        </authorList>
    </citation>
    <scope>NUCLEOTIDE SEQUENCE [LARGE SCALE GENOMIC DNA]</scope>
    <source>
        <strain evidence="5 6">RL17-350-BIC-E</strain>
    </source>
</reference>
<dbReference type="Gene3D" id="3.30.70.2450">
    <property type="match status" value="1"/>
</dbReference>
<dbReference type="Proteomes" id="UP001629392">
    <property type="component" value="Unassembled WGS sequence"/>
</dbReference>
<sequence>MEDVDVLVIGAGPVGLLLGTELQRDGVAVKVVDRMPNRGFFSKALGITARTLEIFDDLGIADRAIEAGTWLTGVETWVDGAMVPERSMRIPEDGLPYGSLSLAQYETERLLEAAFAEHGGRVNYGCTLDSFTDNGEAVEARMTGSQGEALTVRCRWLVGCDGAHSKVRSALRLSFEGDQYPQTFALADVDVDWPYPRGPLYRFEWTDPARAKASVVAVPVRSSAKRYRLSMIVPDEHASSLASTGTADPETIYSLLLPSLPEGTQLSSMRWSSVYRVSHRIASAYGRGRAFIAGDAAHIHPPVGGQGMNTGLQDAHNLAWKLAYVVKGLADPALLDSYTAERHPVGVDVVKSTSAALNAVLARQAANPAMRETQLLISYRGSPVVTDLYPDADPASPAPGDRLPDAHALMQRFIGHPRRLHEFIGRGKHTLIGYVDKPDQYGAFVDGCRALSTALPKATLAVLVTAPGCKVSASEFMTTVTDATGEFAATYRARGGAAWIVRPDGYIAWRTSGCSGAEIKSWLDRLRMQTSHTGENR</sequence>
<keyword evidence="5" id="KW-0503">Monooxygenase</keyword>
<feature type="domain" description="FAD-binding" evidence="4">
    <location>
        <begin position="3"/>
        <end position="352"/>
    </location>
</feature>
<evidence type="ECO:0000259" key="4">
    <source>
        <dbReference type="Pfam" id="PF01494"/>
    </source>
</evidence>
<organism evidence="5 6">
    <name type="scientific">Paraburkholderia strydomiana</name>
    <dbReference type="NCBI Taxonomy" id="1245417"/>
    <lineage>
        <taxon>Bacteria</taxon>
        <taxon>Pseudomonadati</taxon>
        <taxon>Pseudomonadota</taxon>
        <taxon>Betaproteobacteria</taxon>
        <taxon>Burkholderiales</taxon>
        <taxon>Burkholderiaceae</taxon>
        <taxon>Paraburkholderia</taxon>
    </lineage>
</organism>
<dbReference type="Gene3D" id="3.40.30.120">
    <property type="match status" value="1"/>
</dbReference>
<accession>A0ABW9EGH4</accession>
<dbReference type="EMBL" id="JAQQCL010000012">
    <property type="protein sequence ID" value="MFM0718125.1"/>
    <property type="molecule type" value="Genomic_DNA"/>
</dbReference>
<dbReference type="InterPro" id="IPR002938">
    <property type="entry name" value="FAD-bd"/>
</dbReference>